<keyword evidence="2" id="KW-1185">Reference proteome</keyword>
<evidence type="ECO:0000313" key="2">
    <source>
        <dbReference type="Proteomes" id="UP000293331"/>
    </source>
</evidence>
<dbReference type="Proteomes" id="UP000293331">
    <property type="component" value="Unassembled WGS sequence"/>
</dbReference>
<dbReference type="AlphaFoldDB" id="A0A4Q5LH22"/>
<dbReference type="OrthoDB" id="9800461at2"/>
<dbReference type="RefSeq" id="WP_129878054.1">
    <property type="nucleotide sequence ID" value="NZ_SEWG01000009.1"/>
</dbReference>
<gene>
    <name evidence="1" type="ORF">EWM62_17930</name>
</gene>
<proteinExistence type="predicted"/>
<dbReference type="EMBL" id="SEWG01000009">
    <property type="protein sequence ID" value="RYU86534.1"/>
    <property type="molecule type" value="Genomic_DNA"/>
</dbReference>
<dbReference type="Pfam" id="PF13376">
    <property type="entry name" value="OmdA"/>
    <property type="match status" value="1"/>
</dbReference>
<organism evidence="1 2">
    <name type="scientific">Mucilaginibacter terrigena</name>
    <dbReference type="NCBI Taxonomy" id="2492395"/>
    <lineage>
        <taxon>Bacteria</taxon>
        <taxon>Pseudomonadati</taxon>
        <taxon>Bacteroidota</taxon>
        <taxon>Sphingobacteriia</taxon>
        <taxon>Sphingobacteriales</taxon>
        <taxon>Sphingobacteriaceae</taxon>
        <taxon>Mucilaginibacter</taxon>
    </lineage>
</organism>
<accession>A0A4Q5LH22</accession>
<sequence length="220" mass="24772">MNALAKKLQIKSGQTWLILNPPEDYLALLEPLPDGVTIKFGVDGNLDGVQAFVKNSVELAQSLQQLKPALKDDTTLWIIYPRKNSGIDTDLSMMASWPEPEQYGLRPVAAVAINNVWSSLRFKPEHLVKKSNTSKEAISKQNDYSTYIDVDKKQITLPPYLQEALAHEPAAIATYEKLAWSHRKEYVVWILSAKQEQTRANRIAKMIEMLLAGKKNPADK</sequence>
<protein>
    <recommendedName>
        <fullName evidence="3">YdeI/OmpD-associated family protein</fullName>
    </recommendedName>
</protein>
<reference evidence="1 2" key="1">
    <citation type="submission" date="2019-02" db="EMBL/GenBank/DDBJ databases">
        <title>Bacterial novel species Mucilaginibacter sp. 17JY9-4 isolated from soil.</title>
        <authorList>
            <person name="Jung H.-Y."/>
        </authorList>
    </citation>
    <scope>NUCLEOTIDE SEQUENCE [LARGE SCALE GENOMIC DNA]</scope>
    <source>
        <strain evidence="1 2">17JY9-4</strain>
    </source>
</reference>
<evidence type="ECO:0000313" key="1">
    <source>
        <dbReference type="EMBL" id="RYU86534.1"/>
    </source>
</evidence>
<comment type="caution">
    <text evidence="1">The sequence shown here is derived from an EMBL/GenBank/DDBJ whole genome shotgun (WGS) entry which is preliminary data.</text>
</comment>
<name>A0A4Q5LH22_9SPHI</name>
<evidence type="ECO:0008006" key="3">
    <source>
        <dbReference type="Google" id="ProtNLM"/>
    </source>
</evidence>